<dbReference type="Gene3D" id="3.40.1550.10">
    <property type="entry name" value="CheC-like"/>
    <property type="match status" value="1"/>
</dbReference>
<dbReference type="Pfam" id="PF13690">
    <property type="entry name" value="CheX"/>
    <property type="match status" value="1"/>
</dbReference>
<organism evidence="3 4">
    <name type="scientific">Bacillus seohaeanensis</name>
    <dbReference type="NCBI Taxonomy" id="284580"/>
    <lineage>
        <taxon>Bacteria</taxon>
        <taxon>Bacillati</taxon>
        <taxon>Bacillota</taxon>
        <taxon>Bacilli</taxon>
        <taxon>Bacillales</taxon>
        <taxon>Bacillaceae</taxon>
        <taxon>Bacillus</taxon>
    </lineage>
</organism>
<evidence type="ECO:0000313" key="3">
    <source>
        <dbReference type="EMBL" id="MFD2680623.1"/>
    </source>
</evidence>
<dbReference type="CDD" id="cd17906">
    <property type="entry name" value="CheX"/>
    <property type="match status" value="1"/>
</dbReference>
<feature type="domain" description="Chemotaxis phosphatase CheX-like" evidence="2">
    <location>
        <begin position="44"/>
        <end position="120"/>
    </location>
</feature>
<accession>A0ABW5RPM4</accession>
<dbReference type="RefSeq" id="WP_377934160.1">
    <property type="nucleotide sequence ID" value="NZ_JBHUMF010000015.1"/>
</dbReference>
<dbReference type="InterPro" id="IPR028051">
    <property type="entry name" value="CheX-like_dom"/>
</dbReference>
<dbReference type="EMBL" id="JBHUMF010000015">
    <property type="protein sequence ID" value="MFD2680623.1"/>
    <property type="molecule type" value="Genomic_DNA"/>
</dbReference>
<dbReference type="PANTHER" id="PTHR39452:SF1">
    <property type="entry name" value="CHEY-P PHOSPHATASE CHEX"/>
    <property type="match status" value="1"/>
</dbReference>
<evidence type="ECO:0000259" key="2">
    <source>
        <dbReference type="Pfam" id="PF13690"/>
    </source>
</evidence>
<keyword evidence="1" id="KW-0145">Chemotaxis</keyword>
<dbReference type="SUPFAM" id="SSF103039">
    <property type="entry name" value="CheC-like"/>
    <property type="match status" value="1"/>
</dbReference>
<comment type="caution">
    <text evidence="3">The sequence shown here is derived from an EMBL/GenBank/DDBJ whole genome shotgun (WGS) entry which is preliminary data.</text>
</comment>
<evidence type="ECO:0000313" key="4">
    <source>
        <dbReference type="Proteomes" id="UP001597506"/>
    </source>
</evidence>
<protein>
    <submittedName>
        <fullName evidence="3">Chemotaxis protein CheX</fullName>
    </submittedName>
</protein>
<dbReference type="InterPro" id="IPR038756">
    <property type="entry name" value="CheX-like"/>
</dbReference>
<reference evidence="4" key="1">
    <citation type="journal article" date="2019" name="Int. J. Syst. Evol. Microbiol.">
        <title>The Global Catalogue of Microorganisms (GCM) 10K type strain sequencing project: providing services to taxonomists for standard genome sequencing and annotation.</title>
        <authorList>
            <consortium name="The Broad Institute Genomics Platform"/>
            <consortium name="The Broad Institute Genome Sequencing Center for Infectious Disease"/>
            <person name="Wu L."/>
            <person name="Ma J."/>
        </authorList>
    </citation>
    <scope>NUCLEOTIDE SEQUENCE [LARGE SCALE GENOMIC DNA]</scope>
    <source>
        <strain evidence="4">KCTC 3913</strain>
    </source>
</reference>
<name>A0ABW5RPM4_9BACI</name>
<sequence length="150" mass="15886">MTLTKNVTDTLNGIIQSIKNVIPLSVTTSSPTLLNQPVNQHSIGVLIGVTGDFGGRIIIDGEEDAFQALGTTMFGMPLEGEMLESFAGELGNMLAGNLATQVSQAGHIIDITPPTVIVGATKMYGFDKALQLPIQIDQVGEMTITLMIQE</sequence>
<dbReference type="Proteomes" id="UP001597506">
    <property type="component" value="Unassembled WGS sequence"/>
</dbReference>
<dbReference type="InterPro" id="IPR028976">
    <property type="entry name" value="CheC-like_sf"/>
</dbReference>
<evidence type="ECO:0000256" key="1">
    <source>
        <dbReference type="ARBA" id="ARBA00022500"/>
    </source>
</evidence>
<gene>
    <name evidence="3" type="ORF">ACFSUL_07610</name>
</gene>
<dbReference type="PANTHER" id="PTHR39452">
    <property type="entry name" value="CHEY-P PHOSPHATASE CHEX"/>
    <property type="match status" value="1"/>
</dbReference>
<keyword evidence="4" id="KW-1185">Reference proteome</keyword>
<proteinExistence type="predicted"/>